<comment type="caution">
    <text evidence="1">The sequence shown here is derived from an EMBL/GenBank/DDBJ whole genome shotgun (WGS) entry which is preliminary data.</text>
</comment>
<proteinExistence type="predicted"/>
<dbReference type="PANTHER" id="PTHR44167:SF18">
    <property type="entry name" value="PROTEIN KINASE DOMAIN-CONTAINING PROTEIN"/>
    <property type="match status" value="1"/>
</dbReference>
<dbReference type="GO" id="GO:0005737">
    <property type="term" value="C:cytoplasm"/>
    <property type="evidence" value="ECO:0007669"/>
    <property type="project" value="TreeGrafter"/>
</dbReference>
<dbReference type="InterPro" id="IPR000719">
    <property type="entry name" value="Prot_kinase_dom"/>
</dbReference>
<keyword evidence="1" id="KW-0808">Transferase</keyword>
<dbReference type="SMART" id="SM00220">
    <property type="entry name" value="S_TKc"/>
    <property type="match status" value="1"/>
</dbReference>
<accession>A0A1Q9EWE4</accession>
<dbReference type="Gene3D" id="1.10.510.10">
    <property type="entry name" value="Transferase(Phosphotransferase) domain 1"/>
    <property type="match status" value="1"/>
</dbReference>
<dbReference type="InterPro" id="IPR006757">
    <property type="entry name" value="OGF_rcpt"/>
</dbReference>
<dbReference type="EMBL" id="LSRX01000054">
    <property type="protein sequence ID" value="OLQ11760.1"/>
    <property type="molecule type" value="Genomic_DNA"/>
</dbReference>
<protein>
    <submittedName>
        <fullName evidence="1">Calcium/calmodulin-dependent protein kinase type 1</fullName>
    </submittedName>
</protein>
<dbReference type="GO" id="GO:0004674">
    <property type="term" value="F:protein serine/threonine kinase activity"/>
    <property type="evidence" value="ECO:0007669"/>
    <property type="project" value="TreeGrafter"/>
</dbReference>
<evidence type="ECO:0000313" key="1">
    <source>
        <dbReference type="EMBL" id="OLQ11760.1"/>
    </source>
</evidence>
<dbReference type="Proteomes" id="UP000186817">
    <property type="component" value="Unassembled WGS sequence"/>
</dbReference>
<dbReference type="GO" id="GO:0038023">
    <property type="term" value="F:signaling receptor activity"/>
    <property type="evidence" value="ECO:0007669"/>
    <property type="project" value="InterPro"/>
</dbReference>
<dbReference type="Pfam" id="PF04664">
    <property type="entry name" value="OGFr_N"/>
    <property type="match status" value="1"/>
</dbReference>
<evidence type="ECO:0000313" key="2">
    <source>
        <dbReference type="Proteomes" id="UP000186817"/>
    </source>
</evidence>
<gene>
    <name evidence="1" type="primary">cmk-1</name>
    <name evidence="1" type="ORF">AK812_SmicGene4351</name>
</gene>
<dbReference type="GO" id="GO:0005524">
    <property type="term" value="F:ATP binding"/>
    <property type="evidence" value="ECO:0007669"/>
    <property type="project" value="InterPro"/>
</dbReference>
<dbReference type="SUPFAM" id="SSF56112">
    <property type="entry name" value="Protein kinase-like (PK-like)"/>
    <property type="match status" value="1"/>
</dbReference>
<dbReference type="GO" id="GO:0005634">
    <property type="term" value="C:nucleus"/>
    <property type="evidence" value="ECO:0007669"/>
    <property type="project" value="TreeGrafter"/>
</dbReference>
<dbReference type="PROSITE" id="PS00108">
    <property type="entry name" value="PROTEIN_KINASE_ST"/>
    <property type="match status" value="1"/>
</dbReference>
<dbReference type="GO" id="GO:0044773">
    <property type="term" value="P:mitotic DNA damage checkpoint signaling"/>
    <property type="evidence" value="ECO:0007669"/>
    <property type="project" value="TreeGrafter"/>
</dbReference>
<keyword evidence="1" id="KW-0418">Kinase</keyword>
<dbReference type="OrthoDB" id="409272at2759"/>
<dbReference type="Pfam" id="PF00069">
    <property type="entry name" value="Pkinase"/>
    <property type="match status" value="1"/>
</dbReference>
<dbReference type="PANTHER" id="PTHR44167">
    <property type="entry name" value="OVARIAN-SPECIFIC SERINE/THREONINE-PROTEIN KINASE LOK-RELATED"/>
    <property type="match status" value="1"/>
</dbReference>
<organism evidence="1 2">
    <name type="scientific">Symbiodinium microadriaticum</name>
    <name type="common">Dinoflagellate</name>
    <name type="synonym">Zooxanthella microadriatica</name>
    <dbReference type="NCBI Taxonomy" id="2951"/>
    <lineage>
        <taxon>Eukaryota</taxon>
        <taxon>Sar</taxon>
        <taxon>Alveolata</taxon>
        <taxon>Dinophyceae</taxon>
        <taxon>Suessiales</taxon>
        <taxon>Symbiodiniaceae</taxon>
        <taxon>Symbiodinium</taxon>
    </lineage>
</organism>
<dbReference type="InterPro" id="IPR008271">
    <property type="entry name" value="Ser/Thr_kinase_AS"/>
</dbReference>
<dbReference type="InterPro" id="IPR011009">
    <property type="entry name" value="Kinase-like_dom_sf"/>
</dbReference>
<reference evidence="1 2" key="1">
    <citation type="submission" date="2016-02" db="EMBL/GenBank/DDBJ databases">
        <title>Genome analysis of coral dinoflagellate symbionts highlights evolutionary adaptations to a symbiotic lifestyle.</title>
        <authorList>
            <person name="Aranda M."/>
            <person name="Li Y."/>
            <person name="Liew Y.J."/>
            <person name="Baumgarten S."/>
            <person name="Simakov O."/>
            <person name="Wilson M."/>
            <person name="Piel J."/>
            <person name="Ashoor H."/>
            <person name="Bougouffa S."/>
            <person name="Bajic V.B."/>
            <person name="Ryu T."/>
            <person name="Ravasi T."/>
            <person name="Bayer T."/>
            <person name="Micklem G."/>
            <person name="Kim H."/>
            <person name="Bhak J."/>
            <person name="Lajeunesse T.C."/>
            <person name="Voolstra C.R."/>
        </authorList>
    </citation>
    <scope>NUCLEOTIDE SEQUENCE [LARGE SCALE GENOMIC DNA]</scope>
    <source>
        <strain evidence="1 2">CCMP2467</strain>
    </source>
</reference>
<name>A0A1Q9EWE4_SYMMI</name>
<dbReference type="AlphaFoldDB" id="A0A1Q9EWE4"/>
<keyword evidence="2" id="KW-1185">Reference proteome</keyword>
<dbReference type="PROSITE" id="PS50011">
    <property type="entry name" value="PROTEIN_KINASE_DOM"/>
    <property type="match status" value="1"/>
</dbReference>
<dbReference type="GO" id="GO:0016020">
    <property type="term" value="C:membrane"/>
    <property type="evidence" value="ECO:0007669"/>
    <property type="project" value="InterPro"/>
</dbReference>
<sequence length="913" mass="100558">MGDVLVQFYRDQHRCSLGYLRDLHGWQGQYDKLETNHLYIQWLFPNYFQSQFNSTAPQLSKPEAHVFRNDGEIARKYIQSYRLFLDFLGLRLIDSETGEIGRAPNGRGRLYEALVLRHHNHLRIRRVLASLAITGFERYMSPLVNHLRWEILGISLRSKENGFSLRRRITTFLHIVLPGRDKPALRPLRNIPSALETWEKYVDGNSANYFKNTRASEEDRAESVFFGRDVTREAPTEEVDAGSSSGQPRLKHEGGKSIFSRRMARTVIFAQDDHAAAECLVPLSSGHRVLGVGNGASTSIFARRCVELGFGFASALEPEVVAGALERFKPDVTVLVPDLSGQIPESFCAGGGRQYVMKVGSPMKGAPWPEFAAIWLQQANSRVAICKASGEEVGAELVAVGKDETALSLRAKHALAGARLLKVLLEDGEGAMPKLELVASTSKQAPLRIDLSWDEDSVDRFIRAYLFPPHDPAVVEVPAKKETYFIENMEQFNDFRMKVLEEGTRDGSFTNRSYAADTHWYSNVGGSIVKMGDSDIHMPLKTSEKKHKAIIPGAAIGARKKLRMNEPLIGPNAERYCSGALASGWIVSNQSRYSKKPSSYNASKMAVCPQSTGLAACASVWASRGLGGLLASSGRQRFAALNQPRPRFLSEFEVDFESPVGRGACSVVFAGKHRSSNFDVAVKAMSTALPTETGALPVASGICNESTAFDHLLEGPPHPNVVELVGRFEGLGSEDEQVHYFVTELLAGGSLEDCLQAGGMDEATARRIIRSVCQGLASLHDQGVVHRDLKPGNVLFSKGEEDPKLIDFSHAALISGDEETLTGELGTRGYVAPEVLSERPYGKKCDVFSLGCTVHALLSGRPPRRHLRVGFVQQLPSSVSPSARRFVEALLTVDPRSRPSAREALAERWLQEE</sequence>